<evidence type="ECO:0000313" key="8">
    <source>
        <dbReference type="Proteomes" id="UP000033188"/>
    </source>
</evidence>
<dbReference type="GeneID" id="24564783"/>
<name>A0A061D8E1_BABBI</name>
<dbReference type="CDD" id="cd06081">
    <property type="entry name" value="KOW_Spt5_1"/>
    <property type="match status" value="1"/>
</dbReference>
<protein>
    <submittedName>
        <fullName evidence="7">KOW motif family protein, putative</fullName>
    </submittedName>
</protein>
<proteinExistence type="inferred from homology"/>
<feature type="domain" description="KOW" evidence="6">
    <location>
        <begin position="757"/>
        <end position="785"/>
    </location>
</feature>
<feature type="domain" description="KOW" evidence="6">
    <location>
        <begin position="254"/>
        <end position="281"/>
    </location>
</feature>
<dbReference type="SMART" id="SM00739">
    <property type="entry name" value="KOW"/>
    <property type="match status" value="6"/>
</dbReference>
<organism evidence="7 8">
    <name type="scientific">Babesia bigemina</name>
    <dbReference type="NCBI Taxonomy" id="5866"/>
    <lineage>
        <taxon>Eukaryota</taxon>
        <taxon>Sar</taxon>
        <taxon>Alveolata</taxon>
        <taxon>Apicomplexa</taxon>
        <taxon>Aconoidasida</taxon>
        <taxon>Piroplasmida</taxon>
        <taxon>Babesiidae</taxon>
        <taxon>Babesia</taxon>
    </lineage>
</organism>
<dbReference type="GO" id="GO:0006368">
    <property type="term" value="P:transcription elongation by RNA polymerase II"/>
    <property type="evidence" value="ECO:0007669"/>
    <property type="project" value="TreeGrafter"/>
</dbReference>
<feature type="region of interest" description="Disordered" evidence="5">
    <location>
        <begin position="1"/>
        <end position="81"/>
    </location>
</feature>
<dbReference type="InterPro" id="IPR017071">
    <property type="entry name" value="TF_Spt5_eukaryote"/>
</dbReference>
<evidence type="ECO:0000259" key="6">
    <source>
        <dbReference type="SMART" id="SM00739"/>
    </source>
</evidence>
<dbReference type="KEGG" id="bbig:BBBOND_0301460"/>
<sequence length="867" mass="97300">MARRKADDEDDDSVFGQSDDSGEDERPVKKKLKGSHSDAKRRAIVSAFLDTEAQVGDEEEEDNYDDDIFLPDESTEAERLENRSRLRRLREEGDRKDDQRRVGGAGLLENAIDKLTKRYQDRTFDEGEDDFIEDDGEDAGHDYGIMEDASVLMPDLNDPKLWMLKLNKAHSSKLVAISLLNKFLKLQSQGRHLGIYSCFAPDGVKGFIYIEADTKNAILEALSDFRNVNLRKLKMVPINEVSSIYAMESQQQIVPLIGEYVRIKTGRYAGDLAQVHESDELNGIVVVKVIPRLKEEDVDIQQQIGEDGFPIVKPPKEANASRTKTKLYIKRLFDREAIELKGGLIEQGFTPGTFRYNNMTFLDAGFLLLRISVKRLTVGSAVNATLSELKEFNLEDNYGNVAHVIKNSNLHLFRLGEKVRVTRGELINVIGHISGLHNEEIEIQPEDSSIPNFRIHPSSVMKHFREGDNVRIIDGINQGESGLISLVDFEKKNAVVFSPQKSEQFKVKLDYLVLVKESINFESLGSLNGYFLGDLIQSSKGEVGVIISISKSCFNVLLDTNNEVKLVLSDILCKRSSFGYSSKDVNNSTLYTRNKILIVSGPYKNKQGVVKHLWKNKCFVQLEKNAYVVVDSGSVLNMSISETQNPYDQRGGQERGAELRTKSRIRIPNRFIGKTVKILVGRYKGLLGDVISVEQSEFTILLKVKPKVVRIKKVDVTILDNRDLMVNKMRYASLLADKDVSKPVQHVTSLGVPDTRWVKKGVVVRITGNGEYQNKLGVIDEVIEDQADTDLQIVHIFVEEDYIAIATESVEVVRPTKRHQVVILLDGGDRIGNVTAVDGFRATVALDDGNVVEDTVDNMALYGAMNI</sequence>
<dbReference type="InterPro" id="IPR039385">
    <property type="entry name" value="NGN_Euk"/>
</dbReference>
<dbReference type="CDD" id="cd06084">
    <property type="entry name" value="KOW_Spt5_4"/>
    <property type="match status" value="1"/>
</dbReference>
<dbReference type="CDD" id="cd09888">
    <property type="entry name" value="NGN_Euk"/>
    <property type="match status" value="1"/>
</dbReference>
<dbReference type="InterPro" id="IPR039659">
    <property type="entry name" value="SPT5"/>
</dbReference>
<keyword evidence="3" id="KW-0804">Transcription</keyword>
<dbReference type="InterPro" id="IPR005100">
    <property type="entry name" value="NGN-domain"/>
</dbReference>
<dbReference type="VEuPathDB" id="PiroplasmaDB:BBBOND_0301460"/>
<dbReference type="GO" id="GO:0032784">
    <property type="term" value="P:regulation of DNA-templated transcription elongation"/>
    <property type="evidence" value="ECO:0007669"/>
    <property type="project" value="InterPro"/>
</dbReference>
<comment type="subcellular location">
    <subcellularLocation>
        <location evidence="1">Nucleus</location>
    </subcellularLocation>
</comment>
<evidence type="ECO:0000256" key="4">
    <source>
        <dbReference type="ARBA" id="ARBA00023242"/>
    </source>
</evidence>
<dbReference type="PIRSF" id="PIRSF036945">
    <property type="entry name" value="Spt5"/>
    <property type="match status" value="1"/>
</dbReference>
<dbReference type="SUPFAM" id="SSF50104">
    <property type="entry name" value="Translation proteins SH3-like domain"/>
    <property type="match status" value="1"/>
</dbReference>
<dbReference type="Gene3D" id="2.30.30.30">
    <property type="match status" value="3"/>
</dbReference>
<dbReference type="OMA" id="FLAWDVE"/>
<dbReference type="Gene3D" id="3.30.70.940">
    <property type="entry name" value="NusG, N-terminal domain"/>
    <property type="match status" value="1"/>
</dbReference>
<dbReference type="GO" id="GO:0003729">
    <property type="term" value="F:mRNA binding"/>
    <property type="evidence" value="ECO:0007669"/>
    <property type="project" value="TreeGrafter"/>
</dbReference>
<gene>
    <name evidence="7" type="ORF">BBBOND_0301460</name>
</gene>
<dbReference type="Pfam" id="PF23042">
    <property type="entry name" value="KOW1_SPT5"/>
    <property type="match status" value="1"/>
</dbReference>
<evidence type="ECO:0000256" key="5">
    <source>
        <dbReference type="SAM" id="MobiDB-lite"/>
    </source>
</evidence>
<keyword evidence="8" id="KW-1185">Reference proteome</keyword>
<feature type="domain" description="KOW" evidence="6">
    <location>
        <begin position="463"/>
        <end position="490"/>
    </location>
</feature>
<dbReference type="InterPro" id="IPR036735">
    <property type="entry name" value="NGN_dom_sf"/>
</dbReference>
<dbReference type="Pfam" id="PF03439">
    <property type="entry name" value="Spt5-NGN"/>
    <property type="match status" value="1"/>
</dbReference>
<feature type="domain" description="KOW" evidence="6">
    <location>
        <begin position="589"/>
        <end position="616"/>
    </location>
</feature>
<reference evidence="8" key="1">
    <citation type="journal article" date="2014" name="Nucleic Acids Res.">
        <title>The evolutionary dynamics of variant antigen genes in Babesia reveal a history of genomic innovation underlying host-parasite interaction.</title>
        <authorList>
            <person name="Jackson A.P."/>
            <person name="Otto T.D."/>
            <person name="Darby A."/>
            <person name="Ramaprasad A."/>
            <person name="Xia D."/>
            <person name="Echaide I.E."/>
            <person name="Farber M."/>
            <person name="Gahlot S."/>
            <person name="Gamble J."/>
            <person name="Gupta D."/>
            <person name="Gupta Y."/>
            <person name="Jackson L."/>
            <person name="Malandrin L."/>
            <person name="Malas T.B."/>
            <person name="Moussa E."/>
            <person name="Nair M."/>
            <person name="Reid A.J."/>
            <person name="Sanders M."/>
            <person name="Sharma J."/>
            <person name="Tracey A."/>
            <person name="Quail M.A."/>
            <person name="Weir W."/>
            <person name="Wastling J.M."/>
            <person name="Hall N."/>
            <person name="Willadsen P."/>
            <person name="Lingelbach K."/>
            <person name="Shiels B."/>
            <person name="Tait A."/>
            <person name="Berriman M."/>
            <person name="Allred D.R."/>
            <person name="Pain A."/>
        </authorList>
    </citation>
    <scope>NUCLEOTIDE SEQUENCE [LARGE SCALE GENOMIC DNA]</scope>
    <source>
        <strain evidence="8">Bond</strain>
    </source>
</reference>
<keyword evidence="4" id="KW-0539">Nucleus</keyword>
<dbReference type="GO" id="GO:0006357">
    <property type="term" value="P:regulation of transcription by RNA polymerase II"/>
    <property type="evidence" value="ECO:0007669"/>
    <property type="project" value="InterPro"/>
</dbReference>
<dbReference type="PANTHER" id="PTHR11125">
    <property type="entry name" value="SUPPRESSOR OF TY 5"/>
    <property type="match status" value="1"/>
</dbReference>
<feature type="compositionally biased region" description="Acidic residues" evidence="5">
    <location>
        <begin position="55"/>
        <end position="75"/>
    </location>
</feature>
<dbReference type="EMBL" id="LK391709">
    <property type="protein sequence ID" value="CDR96242.1"/>
    <property type="molecule type" value="Genomic_DNA"/>
</dbReference>
<dbReference type="STRING" id="5866.A0A061D8E1"/>
<dbReference type="OrthoDB" id="28901at2759"/>
<dbReference type="PANTHER" id="PTHR11125:SF7">
    <property type="entry name" value="TRANSCRIPTION ELONGATION FACTOR SPT5"/>
    <property type="match status" value="1"/>
</dbReference>
<evidence type="ECO:0000256" key="1">
    <source>
        <dbReference type="ARBA" id="ARBA00004123"/>
    </source>
</evidence>
<dbReference type="Pfam" id="PF23291">
    <property type="entry name" value="KOW4_SPT5"/>
    <property type="match status" value="1"/>
</dbReference>
<dbReference type="InterPro" id="IPR014722">
    <property type="entry name" value="Rib_uL2_dom2"/>
</dbReference>
<evidence type="ECO:0000313" key="7">
    <source>
        <dbReference type="EMBL" id="CDR96242.1"/>
    </source>
</evidence>
<dbReference type="AlphaFoldDB" id="A0A061D8E1"/>
<dbReference type="InterPro" id="IPR005824">
    <property type="entry name" value="KOW"/>
</dbReference>
<evidence type="ECO:0000256" key="2">
    <source>
        <dbReference type="ARBA" id="ARBA00006956"/>
    </source>
</evidence>
<dbReference type="Proteomes" id="UP000033188">
    <property type="component" value="Chromosome 3"/>
</dbReference>
<evidence type="ECO:0000256" key="3">
    <source>
        <dbReference type="ARBA" id="ARBA00023163"/>
    </source>
</evidence>
<comment type="similarity">
    <text evidence="2">Belongs to the SPT5 family.</text>
</comment>
<dbReference type="InterPro" id="IPR008991">
    <property type="entry name" value="Translation_prot_SH3-like_sf"/>
</dbReference>
<feature type="domain" description="KOW" evidence="6">
    <location>
        <begin position="412"/>
        <end position="439"/>
    </location>
</feature>
<dbReference type="GO" id="GO:0032044">
    <property type="term" value="C:DSIF complex"/>
    <property type="evidence" value="ECO:0007669"/>
    <property type="project" value="TreeGrafter"/>
</dbReference>
<dbReference type="InterPro" id="IPR041977">
    <property type="entry name" value="KOW_Spt5_4"/>
</dbReference>
<dbReference type="InterPro" id="IPR041973">
    <property type="entry name" value="KOW_Spt5_1"/>
</dbReference>
<dbReference type="RefSeq" id="XP_012768428.1">
    <property type="nucleotide sequence ID" value="XM_012912974.1"/>
</dbReference>
<accession>A0A061D8E1</accession>
<feature type="domain" description="KOW" evidence="6">
    <location>
        <begin position="669"/>
        <end position="696"/>
    </location>
</feature>